<gene>
    <name evidence="1" type="ORF">EVAR_62892_1</name>
</gene>
<proteinExistence type="predicted"/>
<accession>A0A4C1YAV0</accession>
<organism evidence="1 2">
    <name type="scientific">Eumeta variegata</name>
    <name type="common">Bagworm moth</name>
    <name type="synonym">Eumeta japonica</name>
    <dbReference type="NCBI Taxonomy" id="151549"/>
    <lineage>
        <taxon>Eukaryota</taxon>
        <taxon>Metazoa</taxon>
        <taxon>Ecdysozoa</taxon>
        <taxon>Arthropoda</taxon>
        <taxon>Hexapoda</taxon>
        <taxon>Insecta</taxon>
        <taxon>Pterygota</taxon>
        <taxon>Neoptera</taxon>
        <taxon>Endopterygota</taxon>
        <taxon>Lepidoptera</taxon>
        <taxon>Glossata</taxon>
        <taxon>Ditrysia</taxon>
        <taxon>Tineoidea</taxon>
        <taxon>Psychidae</taxon>
        <taxon>Oiketicinae</taxon>
        <taxon>Eumeta</taxon>
    </lineage>
</organism>
<dbReference type="EMBL" id="BGZK01001116">
    <property type="protein sequence ID" value="GBP71647.1"/>
    <property type="molecule type" value="Genomic_DNA"/>
</dbReference>
<reference evidence="1 2" key="1">
    <citation type="journal article" date="2019" name="Commun. Biol.">
        <title>The bagworm genome reveals a unique fibroin gene that provides high tensile strength.</title>
        <authorList>
            <person name="Kono N."/>
            <person name="Nakamura H."/>
            <person name="Ohtoshi R."/>
            <person name="Tomita M."/>
            <person name="Numata K."/>
            <person name="Arakawa K."/>
        </authorList>
    </citation>
    <scope>NUCLEOTIDE SEQUENCE [LARGE SCALE GENOMIC DNA]</scope>
</reference>
<dbReference type="OrthoDB" id="3598281at2759"/>
<keyword evidence="2" id="KW-1185">Reference proteome</keyword>
<dbReference type="Proteomes" id="UP000299102">
    <property type="component" value="Unassembled WGS sequence"/>
</dbReference>
<evidence type="ECO:0000313" key="1">
    <source>
        <dbReference type="EMBL" id="GBP71647.1"/>
    </source>
</evidence>
<protein>
    <submittedName>
        <fullName evidence="1">Uncharacterized protein</fullName>
    </submittedName>
</protein>
<name>A0A4C1YAV0_EUMVA</name>
<dbReference type="AlphaFoldDB" id="A0A4C1YAV0"/>
<sequence>MSNRSIPVHVLHTKRDSELLQGDPAKTHSLEQISFPLRCKYKSLTVDLTAAHLARARKWASSTGVITEYRREFEYSPFIVPQPLTNSPHPPPSDILFPNQEAVNALVTLLDTRVPMGGVVAQWLRAPPSKRRVFNSILATGVSTNEFELKANYTVYSVPRRQIDEDMHHVLRSCLLYDDIIKSDFEVLQTGPVYYANFIISSVLRRTSAGSENLRVLGTDCAGD</sequence>
<evidence type="ECO:0000313" key="2">
    <source>
        <dbReference type="Proteomes" id="UP000299102"/>
    </source>
</evidence>
<comment type="caution">
    <text evidence="1">The sequence shown here is derived from an EMBL/GenBank/DDBJ whole genome shotgun (WGS) entry which is preliminary data.</text>
</comment>